<dbReference type="Pfam" id="PF24764">
    <property type="entry name" value="rva_4"/>
    <property type="match status" value="1"/>
</dbReference>
<dbReference type="Proteomes" id="UP000683360">
    <property type="component" value="Unassembled WGS sequence"/>
</dbReference>
<evidence type="ECO:0000259" key="1">
    <source>
        <dbReference type="Pfam" id="PF12248"/>
    </source>
</evidence>
<dbReference type="InterPro" id="IPR022041">
    <property type="entry name" value="Methyltransf_FA"/>
</dbReference>
<evidence type="ECO:0000313" key="4">
    <source>
        <dbReference type="Proteomes" id="UP000683360"/>
    </source>
</evidence>
<accession>A0A8S3TM61</accession>
<dbReference type="Pfam" id="PF12248">
    <property type="entry name" value="Methyltransf_FA"/>
    <property type="match status" value="1"/>
</dbReference>
<organism evidence="3 4">
    <name type="scientific">Mytilus edulis</name>
    <name type="common">Blue mussel</name>
    <dbReference type="NCBI Taxonomy" id="6550"/>
    <lineage>
        <taxon>Eukaryota</taxon>
        <taxon>Metazoa</taxon>
        <taxon>Spiralia</taxon>
        <taxon>Lophotrochozoa</taxon>
        <taxon>Mollusca</taxon>
        <taxon>Bivalvia</taxon>
        <taxon>Autobranchia</taxon>
        <taxon>Pteriomorphia</taxon>
        <taxon>Mytilida</taxon>
        <taxon>Mytiloidea</taxon>
        <taxon>Mytilidae</taxon>
        <taxon>Mytilinae</taxon>
        <taxon>Mytilus</taxon>
    </lineage>
</organism>
<evidence type="ECO:0008006" key="5">
    <source>
        <dbReference type="Google" id="ProtNLM"/>
    </source>
</evidence>
<reference evidence="3" key="1">
    <citation type="submission" date="2021-03" db="EMBL/GenBank/DDBJ databases">
        <authorList>
            <person name="Bekaert M."/>
        </authorList>
    </citation>
    <scope>NUCLEOTIDE SEQUENCE</scope>
</reference>
<dbReference type="AlphaFoldDB" id="A0A8S3TM61"/>
<dbReference type="PANTHER" id="PTHR46791:SF13">
    <property type="entry name" value="CLR5 DOMAIN-CONTAINING PROTEIN"/>
    <property type="match status" value="1"/>
</dbReference>
<evidence type="ECO:0000259" key="2">
    <source>
        <dbReference type="Pfam" id="PF24764"/>
    </source>
</evidence>
<gene>
    <name evidence="3" type="ORF">MEDL_47432</name>
</gene>
<sequence>MQNGAKEATYFLLLCTVLKRECSLYRQTPLLDDTIYSRDELVKAYFDRGYTNLEIVNALSVGHAIYLSISTIKRLLRRLNLKRRTMNSNLEDVVSAILKEKKDSGSCLGYRSMWKRLKISHGLKVKRDVVMTAMKIIDPESVDRRKKHRLIRRHYVNPGPNFMWHIDGNDKLKPYGFAIHGCIDGFSRRILWLEVGPSNKNPYIIASYYLNCLRRLKVTPKIIRADLGTENQVVSFLQTYFRFSDNDCLNGQKSFIFGKSCHNQRIEFWWSILRKQFNDWWMAIFKDLRDSGKYDESDPLHCDCLRFCFTRLIRKGLNNIASEWNQHRLQVRKQRDFDCARGIPDILYFLPEAVNTESFGTAVNDDDINTCYEMYVRELPNLYGCSEKFLEITLEKLFDNQRTFLQEQFVKQNALVGECLSMLKTLEKRPENGKQLNKSKNEIHVPAYIKQSVRDGYKHNKTTNGLKWTTKTAAGTVLKCNSEENKAMTEAILIYVKGQHQTVEEGVIRCGIETYFNSVKQKEIMELTGKKEEHNRKMVLYGRKHRKLINRRRTLKERKIDPKEEERFMKALEIETMSSEDSDSEDDSIFVTRPLSWVSTEFKQLIQRLDRKYDRLVVEFKFSATDNGQQMTSGSTPDILDHAVHLDKYGIEGSKITSFTFQVKASRDANIYLSSSNTMDSTMPFYDVNFGAHTNTKTQLIRRNDNLLTPTFSTSWNTVIDRHILKSWEFRDFWVSWDGGVVKHGRGTVIGDDLIGEWTDPNPFEVKSIGVLNSYNSNGDWIIQSTVYGNTSNHFVKCGPSDERVDLNIYKPVMQLSITICAITCKADEECMGFNYSENSCELLSFGQDVVTAIPEMSETGWRFYTKCYVERNACLDCLL</sequence>
<dbReference type="OrthoDB" id="6099050at2759"/>
<protein>
    <recommendedName>
        <fullName evidence="5">Farnesoic acid O-methyl transferase domain-containing protein</fullName>
    </recommendedName>
</protein>
<name>A0A8S3TM61_MYTED</name>
<feature type="domain" description="Farnesoic acid O-methyl transferase" evidence="1">
    <location>
        <begin position="654"/>
        <end position="785"/>
    </location>
</feature>
<evidence type="ECO:0000313" key="3">
    <source>
        <dbReference type="EMBL" id="CAG2234773.1"/>
    </source>
</evidence>
<proteinExistence type="predicted"/>
<feature type="domain" description="Integrase core" evidence="2">
    <location>
        <begin position="155"/>
        <end position="335"/>
    </location>
</feature>
<dbReference type="InterPro" id="IPR058913">
    <property type="entry name" value="Integrase_dom_put"/>
</dbReference>
<comment type="caution">
    <text evidence="3">The sequence shown here is derived from an EMBL/GenBank/DDBJ whole genome shotgun (WGS) entry which is preliminary data.</text>
</comment>
<dbReference type="PANTHER" id="PTHR46791">
    <property type="entry name" value="EXPRESSED PROTEIN"/>
    <property type="match status" value="1"/>
</dbReference>
<keyword evidence="4" id="KW-1185">Reference proteome</keyword>
<dbReference type="EMBL" id="CAJPWZ010002271">
    <property type="protein sequence ID" value="CAG2234773.1"/>
    <property type="molecule type" value="Genomic_DNA"/>
</dbReference>